<evidence type="ECO:0000256" key="7">
    <source>
        <dbReference type="ARBA" id="ARBA00022989"/>
    </source>
</evidence>
<evidence type="ECO:0000256" key="15">
    <source>
        <dbReference type="ARBA" id="ARBA00041341"/>
    </source>
</evidence>
<comment type="function">
    <text evidence="20">Transfers the sialyl group (N-acetyl-alpha-neuraminyl or NeuAc) from CMP-NeuAc to the non-reducing terminal galactose (Gal) of glycosphingolipids forming gangliosides (important molecules involved in the regulation of multiple cellular processes, including cell proliferation and differentiation, apoptosis, embryogenesis, development, and oncogenesis). Mainly involved in the biosynthesis of ganglioside GM3 but can also use different glycolipids as substrate acceptors such as D-galactosylceramide (GalCer), asialo-GM2 (GA2) and asialo-GM1 (GA1), although less preferentially than beta-D-Gal-(1-&gt;4)-beta-D-Glc-(1&lt;-&gt;1)-Cer (LacCer).</text>
</comment>
<evidence type="ECO:0000256" key="9">
    <source>
        <dbReference type="ARBA" id="ARBA00023098"/>
    </source>
</evidence>
<evidence type="ECO:0000256" key="4">
    <source>
        <dbReference type="ARBA" id="ARBA00022679"/>
    </source>
</evidence>
<evidence type="ECO:0000256" key="11">
    <source>
        <dbReference type="ARBA" id="ARBA00023157"/>
    </source>
</evidence>
<organism evidence="26 27">
    <name type="scientific">Pyxicephalus adspersus</name>
    <name type="common">African bullfrog</name>
    <dbReference type="NCBI Taxonomy" id="30357"/>
    <lineage>
        <taxon>Eukaryota</taxon>
        <taxon>Metazoa</taxon>
        <taxon>Chordata</taxon>
        <taxon>Craniata</taxon>
        <taxon>Vertebrata</taxon>
        <taxon>Euteleostomi</taxon>
        <taxon>Amphibia</taxon>
        <taxon>Batrachia</taxon>
        <taxon>Anura</taxon>
        <taxon>Neobatrachia</taxon>
        <taxon>Ranoidea</taxon>
        <taxon>Pyxicephalidae</taxon>
        <taxon>Pyxicephalinae</taxon>
        <taxon>Pyxicephalus</taxon>
    </lineage>
</organism>
<evidence type="ECO:0000256" key="5">
    <source>
        <dbReference type="ARBA" id="ARBA00022692"/>
    </source>
</evidence>
<comment type="similarity">
    <text evidence="2">Belongs to the glycosyltransferase 29 family.</text>
</comment>
<comment type="catalytic activity">
    <reaction evidence="22">
        <text>ganglioside GA2 (d18:1(4E)/18:0) + CMP-N-acetyl-beta-neuraminate = ganglioside GM2 (d18:1(4E)/18:0) + CMP + H(+)</text>
        <dbReference type="Rhea" id="RHEA:41776"/>
        <dbReference type="ChEBI" id="CHEBI:15378"/>
        <dbReference type="ChEBI" id="CHEBI:57812"/>
        <dbReference type="ChEBI" id="CHEBI:60377"/>
        <dbReference type="ChEBI" id="CHEBI:78485"/>
        <dbReference type="ChEBI" id="CHEBI:78486"/>
    </reaction>
    <physiologicalReaction direction="left-to-right" evidence="22">
        <dbReference type="Rhea" id="RHEA:41777"/>
    </physiologicalReaction>
</comment>
<dbReference type="PANTHER" id="PTHR13713">
    <property type="entry name" value="SIALYLTRANSFERASE"/>
    <property type="match status" value="1"/>
</dbReference>
<evidence type="ECO:0000256" key="18">
    <source>
        <dbReference type="ARBA" id="ARBA00042545"/>
    </source>
</evidence>
<evidence type="ECO:0000256" key="10">
    <source>
        <dbReference type="ARBA" id="ARBA00023136"/>
    </source>
</evidence>
<feature type="transmembrane region" description="Helical" evidence="25">
    <location>
        <begin position="12"/>
        <end position="33"/>
    </location>
</feature>
<dbReference type="PIRSF" id="PIRSF005557">
    <property type="entry name" value="Sialyl_trans"/>
    <property type="match status" value="1"/>
</dbReference>
<dbReference type="InterPro" id="IPR038578">
    <property type="entry name" value="GT29-like_sf"/>
</dbReference>
<comment type="subcellular location">
    <subcellularLocation>
        <location evidence="1">Golgi apparatus membrane</location>
        <topology evidence="1">Single-pass type II membrane protein</topology>
    </subcellularLocation>
</comment>
<sequence length="374" mass="43082">MRPNCKCCCRVLFRCILLFGFIICILYICKVGLDAETCDLRAVDPNHIKRAHTFAKNVLNAKCRPAYARKEMDRLFPNKYNMGLLGFVKKNRYLNESSYQYGPPFGFRQYLKELDNIMGMMSDDDLPKDLKHKQCKRCIVIGSGGILHGLELGHMVDQFDVVIRLNNAPVHGYERDVGNKTTIRMTYPEGAPVSEEEYLSNSLFVTVLFKHVDFLWLQAILKNETLSTWNKLFFWKSVTEKIPLKSHQFRILNPLIVKETALDILQFYPPRQKWWGWDKNVPTIGAVAVNLATHLCDEVSVAGFGYDLSQPDIPLHYFGNLCMNSMNRQPMHDVTKERKLLQMLVRKGVLKDLSGGIHCDFCPSHKTEEALNER</sequence>
<dbReference type="FunFam" id="3.90.1480.20:FF:000006">
    <property type="entry name" value="ST3 beta-galactoside alpha-2,3-sialyltransferase 5"/>
    <property type="match status" value="1"/>
</dbReference>
<keyword evidence="8" id="KW-0333">Golgi apparatus</keyword>
<dbReference type="EMBL" id="DYDO01000003">
    <property type="protein sequence ID" value="DBA29403.1"/>
    <property type="molecule type" value="Genomic_DNA"/>
</dbReference>
<accession>A0AAV3AV79</accession>
<evidence type="ECO:0000256" key="6">
    <source>
        <dbReference type="ARBA" id="ARBA00022968"/>
    </source>
</evidence>
<proteinExistence type="inferred from homology"/>
<evidence type="ECO:0000256" key="23">
    <source>
        <dbReference type="ARBA" id="ARBA00049539"/>
    </source>
</evidence>
<dbReference type="GO" id="GO:0000139">
    <property type="term" value="C:Golgi membrane"/>
    <property type="evidence" value="ECO:0007669"/>
    <property type="project" value="UniProtKB-SubCell"/>
</dbReference>
<evidence type="ECO:0000256" key="12">
    <source>
        <dbReference type="ARBA" id="ARBA00023180"/>
    </source>
</evidence>
<evidence type="ECO:0000256" key="22">
    <source>
        <dbReference type="ARBA" id="ARBA00048805"/>
    </source>
</evidence>
<name>A0AAV3AV79_PYXAD</name>
<evidence type="ECO:0000256" key="13">
    <source>
        <dbReference type="ARBA" id="ARBA00039111"/>
    </source>
</evidence>
<dbReference type="InterPro" id="IPR012163">
    <property type="entry name" value="Sialyl_trans"/>
</dbReference>
<dbReference type="Pfam" id="PF00777">
    <property type="entry name" value="Glyco_transf_29"/>
    <property type="match status" value="1"/>
</dbReference>
<dbReference type="CDD" id="cd23983">
    <property type="entry name" value="GT29_ST3GAL5"/>
    <property type="match status" value="1"/>
</dbReference>
<keyword evidence="7 25" id="KW-1133">Transmembrane helix</keyword>
<evidence type="ECO:0000256" key="3">
    <source>
        <dbReference type="ARBA" id="ARBA00022676"/>
    </source>
</evidence>
<keyword evidence="6" id="KW-0735">Signal-anchor</keyword>
<evidence type="ECO:0000256" key="19">
    <source>
        <dbReference type="ARBA" id="ARBA00043651"/>
    </source>
</evidence>
<dbReference type="EC" id="2.4.3.9" evidence="13"/>
<evidence type="ECO:0000313" key="27">
    <source>
        <dbReference type="Proteomes" id="UP001181693"/>
    </source>
</evidence>
<comment type="catalytic activity">
    <reaction evidence="19">
        <text>a beta-D-Gal-(1-&gt;4)-beta-D-Glc-(1&lt;-&gt;1)-Cer(d18:1(4E)) + CMP-N-acetyl-beta-neuraminate = a ganglioside GM3 (d18:1(4E)) + CMP + H(+)</text>
        <dbReference type="Rhea" id="RHEA:18417"/>
        <dbReference type="ChEBI" id="CHEBI:15378"/>
        <dbReference type="ChEBI" id="CHEBI:17950"/>
        <dbReference type="ChEBI" id="CHEBI:57812"/>
        <dbReference type="ChEBI" id="CHEBI:60065"/>
        <dbReference type="ChEBI" id="CHEBI:60377"/>
        <dbReference type="EC" id="2.4.3.9"/>
    </reaction>
    <physiologicalReaction direction="left-to-right" evidence="19">
        <dbReference type="Rhea" id="RHEA:18418"/>
    </physiologicalReaction>
</comment>
<comment type="catalytic activity">
    <reaction evidence="21">
        <text>a beta-D-Gal-(1&lt;-&gt;1')-ceramide + CMP-N-acetyl-beta-neuraminate = N-acetyl-alpha-neuraminosyl-(2-&gt;3)-beta-D-galactosyl-(1&lt;-&gt;1')-ceramide + CMP + H(+)</text>
        <dbReference type="Rhea" id="RHEA:41780"/>
        <dbReference type="ChEBI" id="CHEBI:15378"/>
        <dbReference type="ChEBI" id="CHEBI:57812"/>
        <dbReference type="ChEBI" id="CHEBI:60377"/>
        <dbReference type="ChEBI" id="CHEBI:82643"/>
        <dbReference type="ChEBI" id="CHEBI:143593"/>
    </reaction>
    <physiologicalReaction direction="left-to-right" evidence="21">
        <dbReference type="Rhea" id="RHEA:41781"/>
    </physiologicalReaction>
</comment>
<evidence type="ECO:0000256" key="2">
    <source>
        <dbReference type="ARBA" id="ARBA00006003"/>
    </source>
</evidence>
<evidence type="ECO:0000256" key="1">
    <source>
        <dbReference type="ARBA" id="ARBA00004323"/>
    </source>
</evidence>
<dbReference type="PANTHER" id="PTHR13713:SF60">
    <property type="entry name" value="LACTOSYLCERAMIDE ALPHA-2,3-SIALYLTRANSFERASE"/>
    <property type="match status" value="1"/>
</dbReference>
<keyword evidence="12" id="KW-0325">Glycoprotein</keyword>
<keyword evidence="9" id="KW-0443">Lipid metabolism</keyword>
<dbReference type="GO" id="GO:0006629">
    <property type="term" value="P:lipid metabolic process"/>
    <property type="evidence" value="ECO:0007669"/>
    <property type="project" value="UniProtKB-KW"/>
</dbReference>
<evidence type="ECO:0000256" key="20">
    <source>
        <dbReference type="ARBA" id="ARBA00045587"/>
    </source>
</evidence>
<gene>
    <name evidence="26" type="ORF">GDO54_009630</name>
</gene>
<dbReference type="InterPro" id="IPR051142">
    <property type="entry name" value="Glycosyltransferase_29"/>
</dbReference>
<evidence type="ECO:0000256" key="16">
    <source>
        <dbReference type="ARBA" id="ARBA00041896"/>
    </source>
</evidence>
<comment type="caution">
    <text evidence="26">The sequence shown here is derived from an EMBL/GenBank/DDBJ whole genome shotgun (WGS) entry which is preliminary data.</text>
</comment>
<keyword evidence="5 25" id="KW-0812">Transmembrane</keyword>
<evidence type="ECO:0000256" key="14">
    <source>
        <dbReference type="ARBA" id="ARBA00039792"/>
    </source>
</evidence>
<dbReference type="AlphaFoldDB" id="A0AAV3AV79"/>
<keyword evidence="11" id="KW-1015">Disulfide bond</keyword>
<evidence type="ECO:0000313" key="26">
    <source>
        <dbReference type="EMBL" id="DBA29403.1"/>
    </source>
</evidence>
<dbReference type="Proteomes" id="UP001181693">
    <property type="component" value="Unassembled WGS sequence"/>
</dbReference>
<dbReference type="InterPro" id="IPR001675">
    <property type="entry name" value="Glyco_trans_29"/>
</dbReference>
<protein>
    <recommendedName>
        <fullName evidence="14">Lactosylceramide alpha-2,3-sialyltransferase</fullName>
        <ecNumber evidence="13">2.4.3.9</ecNumber>
    </recommendedName>
    <alternativeName>
        <fullName evidence="15">CMP-NeuAc:lactosylceramide alpha-2,3-sialyltransferase</fullName>
    </alternativeName>
    <alternativeName>
        <fullName evidence="18">Ganglioside GM3 synthase</fullName>
    </alternativeName>
    <alternativeName>
        <fullName evidence="17">ST3Gal V</fullName>
    </alternativeName>
    <alternativeName>
        <fullName evidence="16">Sialyltransferase 9</fullName>
    </alternativeName>
</protein>
<reference evidence="26" key="1">
    <citation type="thesis" date="2020" institute="ProQuest LLC" country="789 East Eisenhower Parkway, Ann Arbor, MI, USA">
        <title>Comparative Genomics and Chromosome Evolution.</title>
        <authorList>
            <person name="Mudd A.B."/>
        </authorList>
    </citation>
    <scope>NUCLEOTIDE SEQUENCE</scope>
    <source>
        <strain evidence="26">1538</strain>
        <tissue evidence="26">Blood</tissue>
    </source>
</reference>
<keyword evidence="4" id="KW-0808">Transferase</keyword>
<evidence type="ECO:0000256" key="21">
    <source>
        <dbReference type="ARBA" id="ARBA00048050"/>
    </source>
</evidence>
<keyword evidence="3" id="KW-0328">Glycosyltransferase</keyword>
<dbReference type="GO" id="GO:0047291">
    <property type="term" value="F:lactosylceramide alpha-2,3-sialyltransferase activity"/>
    <property type="evidence" value="ECO:0007669"/>
    <property type="project" value="UniProtKB-EC"/>
</dbReference>
<keyword evidence="27" id="KW-1185">Reference proteome</keyword>
<evidence type="ECO:0000256" key="17">
    <source>
        <dbReference type="ARBA" id="ARBA00041976"/>
    </source>
</evidence>
<evidence type="ECO:0000256" key="25">
    <source>
        <dbReference type="SAM" id="Phobius"/>
    </source>
</evidence>
<keyword evidence="10 25" id="KW-0472">Membrane</keyword>
<evidence type="ECO:0000256" key="24">
    <source>
        <dbReference type="PIRSR" id="PIRSR005557-2"/>
    </source>
</evidence>
<dbReference type="Gene3D" id="3.90.1480.20">
    <property type="entry name" value="Glycosyl transferase family 29"/>
    <property type="match status" value="1"/>
</dbReference>
<evidence type="ECO:0000256" key="8">
    <source>
        <dbReference type="ARBA" id="ARBA00023034"/>
    </source>
</evidence>
<comment type="catalytic activity">
    <reaction evidence="23">
        <text>ganglioside GA1 (d18:1(4E)/18:0) + CMP-N-acetyl-beta-neuraminate = ganglioside GM1 (d18:1(4E)/18:0) + CMP + H(+)</text>
        <dbReference type="Rhea" id="RHEA:41784"/>
        <dbReference type="ChEBI" id="CHEBI:15378"/>
        <dbReference type="ChEBI" id="CHEBI:57812"/>
        <dbReference type="ChEBI" id="CHEBI:60377"/>
        <dbReference type="ChEBI" id="CHEBI:73110"/>
        <dbReference type="ChEBI" id="CHEBI:78484"/>
    </reaction>
    <physiologicalReaction direction="left-to-right" evidence="23">
        <dbReference type="Rhea" id="RHEA:41785"/>
    </physiologicalReaction>
</comment>
<feature type="disulfide bond" evidence="24">
    <location>
        <begin position="138"/>
        <end position="296"/>
    </location>
</feature>